<dbReference type="AlphaFoldDB" id="A0AAN7D4V3"/>
<sequence length="434" mass="47552">MKSAFSAGLVAALLCPTTIIAGPTCPKTARGSNRVTCFVKVNHTDIGKQDNSHDKRGHKDKVEETTRTFNIYSWSFLWNYVIKDDCPKTTAHLSSLVPLLGPNHHGVKCRVEIGWSPGHADGKQHRNAPGYYNNAIDPYHIGPGNQSSWDYAGHGQIDYLSLPAKMEWPLCASFDRPDELAKSGQLGAKYESAAADATNTFEIRAGHGNDFFLSWGHDAHTGKPGFGEYQENEGSNDKNDKNDKKDKKGSKKEKETRTSVSSHHGKIQGHYNTKNLYSCWVFEKRLHAVRQVTSEKKKKGQKGKDDMDANKNNTEPLIPFHPHPPSWSTCEPRIPVPFDCEEECHGDSCGHKHNECKGNACSSDHCHGTSCGRKHEVSKALDDHASGQDHKAGGEESGSDSDDNSDDGSDDDSGSDDDCDDGSCDGGDKHGCNC</sequence>
<dbReference type="Proteomes" id="UP001303647">
    <property type="component" value="Unassembled WGS sequence"/>
</dbReference>
<gene>
    <name evidence="3" type="ORF">C7999DRAFT_27324</name>
</gene>
<keyword evidence="4" id="KW-1185">Reference proteome</keyword>
<comment type="caution">
    <text evidence="3">The sequence shown here is derived from an EMBL/GenBank/DDBJ whole genome shotgun (WGS) entry which is preliminary data.</text>
</comment>
<reference evidence="3" key="2">
    <citation type="submission" date="2023-05" db="EMBL/GenBank/DDBJ databases">
        <authorList>
            <consortium name="Lawrence Berkeley National Laboratory"/>
            <person name="Steindorff A."/>
            <person name="Hensen N."/>
            <person name="Bonometti L."/>
            <person name="Westerberg I."/>
            <person name="Brannstrom I.O."/>
            <person name="Guillou S."/>
            <person name="Cros-Aarteil S."/>
            <person name="Calhoun S."/>
            <person name="Haridas S."/>
            <person name="Kuo A."/>
            <person name="Mondo S."/>
            <person name="Pangilinan J."/>
            <person name="Riley R."/>
            <person name="Labutti K."/>
            <person name="Andreopoulos B."/>
            <person name="Lipzen A."/>
            <person name="Chen C."/>
            <person name="Yanf M."/>
            <person name="Daum C."/>
            <person name="Ng V."/>
            <person name="Clum A."/>
            <person name="Ohm R."/>
            <person name="Martin F."/>
            <person name="Silar P."/>
            <person name="Natvig D."/>
            <person name="Lalanne C."/>
            <person name="Gautier V."/>
            <person name="Ament-Velasquez S.L."/>
            <person name="Kruys A."/>
            <person name="Hutchinson M.I."/>
            <person name="Powell A.J."/>
            <person name="Barry K."/>
            <person name="Miller A.N."/>
            <person name="Grigoriev I.V."/>
            <person name="Debuchy R."/>
            <person name="Gladieux P."/>
            <person name="Thoren M.H."/>
            <person name="Johannesson H."/>
        </authorList>
    </citation>
    <scope>NUCLEOTIDE SEQUENCE</scope>
    <source>
        <strain evidence="3">CBS 359.72</strain>
    </source>
</reference>
<feature type="region of interest" description="Disordered" evidence="1">
    <location>
        <begin position="292"/>
        <end position="326"/>
    </location>
</feature>
<reference evidence="3" key="1">
    <citation type="journal article" date="2023" name="Mol. Phylogenet. Evol.">
        <title>Genome-scale phylogeny and comparative genomics of the fungal order Sordariales.</title>
        <authorList>
            <person name="Hensen N."/>
            <person name="Bonometti L."/>
            <person name="Westerberg I."/>
            <person name="Brannstrom I.O."/>
            <person name="Guillou S."/>
            <person name="Cros-Aarteil S."/>
            <person name="Calhoun S."/>
            <person name="Haridas S."/>
            <person name="Kuo A."/>
            <person name="Mondo S."/>
            <person name="Pangilinan J."/>
            <person name="Riley R."/>
            <person name="LaButti K."/>
            <person name="Andreopoulos B."/>
            <person name="Lipzen A."/>
            <person name="Chen C."/>
            <person name="Yan M."/>
            <person name="Daum C."/>
            <person name="Ng V."/>
            <person name="Clum A."/>
            <person name="Steindorff A."/>
            <person name="Ohm R.A."/>
            <person name="Martin F."/>
            <person name="Silar P."/>
            <person name="Natvig D.O."/>
            <person name="Lalanne C."/>
            <person name="Gautier V."/>
            <person name="Ament-Velasquez S.L."/>
            <person name="Kruys A."/>
            <person name="Hutchinson M.I."/>
            <person name="Powell A.J."/>
            <person name="Barry K."/>
            <person name="Miller A.N."/>
            <person name="Grigoriev I.V."/>
            <person name="Debuchy R."/>
            <person name="Gladieux P."/>
            <person name="Hiltunen Thoren M."/>
            <person name="Johannesson H."/>
        </authorList>
    </citation>
    <scope>NUCLEOTIDE SEQUENCE</scope>
    <source>
        <strain evidence="3">CBS 359.72</strain>
    </source>
</reference>
<feature type="chain" id="PRO_5043002726" evidence="2">
    <location>
        <begin position="22"/>
        <end position="434"/>
    </location>
</feature>
<keyword evidence="2" id="KW-0732">Signal</keyword>
<evidence type="ECO:0000313" key="4">
    <source>
        <dbReference type="Proteomes" id="UP001303647"/>
    </source>
</evidence>
<feature type="compositionally biased region" description="Basic and acidic residues" evidence="1">
    <location>
        <begin position="380"/>
        <end position="394"/>
    </location>
</feature>
<protein>
    <submittedName>
        <fullName evidence="3">Uncharacterized protein</fullName>
    </submittedName>
</protein>
<evidence type="ECO:0000256" key="2">
    <source>
        <dbReference type="SAM" id="SignalP"/>
    </source>
</evidence>
<feature type="compositionally biased region" description="Acidic residues" evidence="1">
    <location>
        <begin position="397"/>
        <end position="423"/>
    </location>
</feature>
<evidence type="ECO:0000256" key="1">
    <source>
        <dbReference type="SAM" id="MobiDB-lite"/>
    </source>
</evidence>
<proteinExistence type="predicted"/>
<accession>A0AAN7D4V3</accession>
<dbReference type="EMBL" id="MU857602">
    <property type="protein sequence ID" value="KAK4252083.1"/>
    <property type="molecule type" value="Genomic_DNA"/>
</dbReference>
<name>A0AAN7D4V3_9PEZI</name>
<feature type="signal peptide" evidence="2">
    <location>
        <begin position="1"/>
        <end position="21"/>
    </location>
</feature>
<feature type="compositionally biased region" description="Basic and acidic residues" evidence="1">
    <location>
        <begin position="235"/>
        <end position="257"/>
    </location>
</feature>
<evidence type="ECO:0000313" key="3">
    <source>
        <dbReference type="EMBL" id="KAK4252083.1"/>
    </source>
</evidence>
<organism evidence="3 4">
    <name type="scientific">Corynascus novoguineensis</name>
    <dbReference type="NCBI Taxonomy" id="1126955"/>
    <lineage>
        <taxon>Eukaryota</taxon>
        <taxon>Fungi</taxon>
        <taxon>Dikarya</taxon>
        <taxon>Ascomycota</taxon>
        <taxon>Pezizomycotina</taxon>
        <taxon>Sordariomycetes</taxon>
        <taxon>Sordariomycetidae</taxon>
        <taxon>Sordariales</taxon>
        <taxon>Chaetomiaceae</taxon>
        <taxon>Corynascus</taxon>
    </lineage>
</organism>
<feature type="region of interest" description="Disordered" evidence="1">
    <location>
        <begin position="380"/>
        <end position="434"/>
    </location>
</feature>
<feature type="region of interest" description="Disordered" evidence="1">
    <location>
        <begin position="223"/>
        <end position="269"/>
    </location>
</feature>